<dbReference type="Proteomes" id="UP000249557">
    <property type="component" value="Unassembled WGS sequence"/>
</dbReference>
<dbReference type="EMBL" id="QFNK01000010">
    <property type="protein sequence ID" value="PZO88702.1"/>
    <property type="molecule type" value="Genomic_DNA"/>
</dbReference>
<evidence type="ECO:0000313" key="1">
    <source>
        <dbReference type="EMBL" id="PZO88702.1"/>
    </source>
</evidence>
<dbReference type="Gene3D" id="3.30.70.100">
    <property type="match status" value="1"/>
</dbReference>
<sequence>MAEYVDGFVIAIPKKNMEQYKKMAKTAAKVWREHGALDYRECVAEDLKVKFGTPYHKLVGAKPSETIIFAWITFKSRAQRDKINKKVMEDPRILGMCGPENAPFEMSRMSYGGFETLVK</sequence>
<evidence type="ECO:0000313" key="2">
    <source>
        <dbReference type="Proteomes" id="UP000249557"/>
    </source>
</evidence>
<dbReference type="InterPro" id="IPR011008">
    <property type="entry name" value="Dimeric_a/b-barrel"/>
</dbReference>
<name>A0A2W5A681_9BACT</name>
<dbReference type="Pfam" id="PF07237">
    <property type="entry name" value="DUF1428"/>
    <property type="match status" value="1"/>
</dbReference>
<dbReference type="InterPro" id="IPR009874">
    <property type="entry name" value="DUF1428"/>
</dbReference>
<dbReference type="AlphaFoldDB" id="A0A2W5A681"/>
<dbReference type="PIRSF" id="PIRSF007028">
    <property type="entry name" value="UCP007028"/>
    <property type="match status" value="1"/>
</dbReference>
<accession>A0A2W5A681</accession>
<gene>
    <name evidence="1" type="ORF">DI626_01165</name>
</gene>
<organism evidence="1 2">
    <name type="scientific">Micavibrio aeruginosavorus</name>
    <dbReference type="NCBI Taxonomy" id="349221"/>
    <lineage>
        <taxon>Bacteria</taxon>
        <taxon>Pseudomonadati</taxon>
        <taxon>Bdellovibrionota</taxon>
        <taxon>Bdellovibrionia</taxon>
        <taxon>Bdellovibrionales</taxon>
        <taxon>Pseudobdellovibrionaceae</taxon>
        <taxon>Micavibrio</taxon>
    </lineage>
</organism>
<comment type="caution">
    <text evidence="1">The sequence shown here is derived from an EMBL/GenBank/DDBJ whole genome shotgun (WGS) entry which is preliminary data.</text>
</comment>
<dbReference type="SUPFAM" id="SSF54909">
    <property type="entry name" value="Dimeric alpha+beta barrel"/>
    <property type="match status" value="1"/>
</dbReference>
<protein>
    <submittedName>
        <fullName evidence="1">DUF1428 domain-containing protein</fullName>
    </submittedName>
</protein>
<reference evidence="1 2" key="1">
    <citation type="submission" date="2017-08" db="EMBL/GenBank/DDBJ databases">
        <title>Infants hospitalized years apart are colonized by the same room-sourced microbial strains.</title>
        <authorList>
            <person name="Brooks B."/>
            <person name="Olm M.R."/>
            <person name="Firek B.A."/>
            <person name="Baker R."/>
            <person name="Thomas B.C."/>
            <person name="Morowitz M.J."/>
            <person name="Banfield J.F."/>
        </authorList>
    </citation>
    <scope>NUCLEOTIDE SEQUENCE [LARGE SCALE GENOMIC DNA]</scope>
    <source>
        <strain evidence="1">S2_018_000_R2_104</strain>
    </source>
</reference>
<proteinExistence type="predicted"/>